<dbReference type="Proteomes" id="UP001230207">
    <property type="component" value="Unassembled WGS sequence"/>
</dbReference>
<dbReference type="InterPro" id="IPR003661">
    <property type="entry name" value="HisK_dim/P_dom"/>
</dbReference>
<keyword evidence="6" id="KW-0067">ATP-binding</keyword>
<comment type="caution">
    <text evidence="9">The sequence shown here is derived from an EMBL/GenBank/DDBJ whole genome shotgun (WGS) entry which is preliminary data.</text>
</comment>
<dbReference type="SMART" id="SM00065">
    <property type="entry name" value="GAF"/>
    <property type="match status" value="1"/>
</dbReference>
<evidence type="ECO:0000256" key="2">
    <source>
        <dbReference type="ARBA" id="ARBA00012438"/>
    </source>
</evidence>
<dbReference type="RefSeq" id="WP_307231100.1">
    <property type="nucleotide sequence ID" value="NZ_JAUSVF010000001.1"/>
</dbReference>
<dbReference type="SMART" id="SM00387">
    <property type="entry name" value="HATPase_c"/>
    <property type="match status" value="1"/>
</dbReference>
<proteinExistence type="predicted"/>
<keyword evidence="4" id="KW-0547">Nucleotide-binding</keyword>
<dbReference type="EMBL" id="JAUSVF010000001">
    <property type="protein sequence ID" value="MDQ0320928.1"/>
    <property type="molecule type" value="Genomic_DNA"/>
</dbReference>
<protein>
    <recommendedName>
        <fullName evidence="2">histidine kinase</fullName>
        <ecNumber evidence="2">2.7.13.3</ecNumber>
    </recommendedName>
</protein>
<dbReference type="Pfam" id="PF01590">
    <property type="entry name" value="GAF"/>
    <property type="match status" value="1"/>
</dbReference>
<dbReference type="Gene3D" id="3.30.450.40">
    <property type="match status" value="1"/>
</dbReference>
<feature type="domain" description="Histidine kinase" evidence="8">
    <location>
        <begin position="186"/>
        <end position="396"/>
    </location>
</feature>
<evidence type="ECO:0000256" key="1">
    <source>
        <dbReference type="ARBA" id="ARBA00000085"/>
    </source>
</evidence>
<evidence type="ECO:0000256" key="4">
    <source>
        <dbReference type="ARBA" id="ARBA00022741"/>
    </source>
</evidence>
<evidence type="ECO:0000259" key="8">
    <source>
        <dbReference type="PROSITE" id="PS50109"/>
    </source>
</evidence>
<dbReference type="InterPro" id="IPR036890">
    <property type="entry name" value="HATPase_C_sf"/>
</dbReference>
<dbReference type="Gene3D" id="3.30.565.10">
    <property type="entry name" value="Histidine kinase-like ATPase, C-terminal domain"/>
    <property type="match status" value="1"/>
</dbReference>
<dbReference type="GO" id="GO:0016301">
    <property type="term" value="F:kinase activity"/>
    <property type="evidence" value="ECO:0007669"/>
    <property type="project" value="UniProtKB-KW"/>
</dbReference>
<evidence type="ECO:0000313" key="10">
    <source>
        <dbReference type="Proteomes" id="UP001230207"/>
    </source>
</evidence>
<dbReference type="EC" id="2.7.13.3" evidence="2"/>
<evidence type="ECO:0000313" key="9">
    <source>
        <dbReference type="EMBL" id="MDQ0320928.1"/>
    </source>
</evidence>
<name>A0ABU0BRP4_9HYPH</name>
<keyword evidence="7" id="KW-0902">Two-component regulatory system</keyword>
<sequence>MRNTDVEMNDTDRDVQLIGRMADVPTILEVVCRTTGMGFAAVARVTDKKWVACSVLDNIHFGLKPGGELQLESTICHEIRQSHQLVVIDHVDEDPHFRTHHTPLTYGFQSYISVPIIRRDGTFFGTLCAIDPAPAKVQNPETIGMFTLFAKLIASNLDSNQDLVEARAHLAEERELSEVREQFIAVLGHDLRNPLAALMAGIRRLSRVGVGDGGQDVLAAMQSSAVRMRDLVDNVMDFARARLGDGLKLETAAKAPLRPVLEHIVDEIRTIYPQREIKTDFQLDQDVHCDHPRISQLLSNLLGNAVTHGDPAIPIEVGGKTTGSELQLWVTNGGAPISKKAMETLFRPFFRGEVRGSQQGLGLGLFIASEIARVHDGRISVISTPDETRFTFTMPL</sequence>
<organism evidence="9 10">
    <name type="scientific">Pararhizobium capsulatum DSM 1112</name>
    <dbReference type="NCBI Taxonomy" id="1121113"/>
    <lineage>
        <taxon>Bacteria</taxon>
        <taxon>Pseudomonadati</taxon>
        <taxon>Pseudomonadota</taxon>
        <taxon>Alphaproteobacteria</taxon>
        <taxon>Hyphomicrobiales</taxon>
        <taxon>Rhizobiaceae</taxon>
        <taxon>Rhizobium/Agrobacterium group</taxon>
        <taxon>Pararhizobium</taxon>
    </lineage>
</organism>
<dbReference type="InterPro" id="IPR003594">
    <property type="entry name" value="HATPase_dom"/>
</dbReference>
<dbReference type="Gene3D" id="1.10.287.130">
    <property type="match status" value="1"/>
</dbReference>
<dbReference type="CDD" id="cd00082">
    <property type="entry name" value="HisKA"/>
    <property type="match status" value="1"/>
</dbReference>
<dbReference type="Pfam" id="PF02518">
    <property type="entry name" value="HATPase_c"/>
    <property type="match status" value="1"/>
</dbReference>
<reference evidence="9 10" key="1">
    <citation type="submission" date="2023-07" db="EMBL/GenBank/DDBJ databases">
        <title>Genomic Encyclopedia of Type Strains, Phase IV (KMG-IV): sequencing the most valuable type-strain genomes for metagenomic binning, comparative biology and taxonomic classification.</title>
        <authorList>
            <person name="Goeker M."/>
        </authorList>
    </citation>
    <scope>NUCLEOTIDE SEQUENCE [LARGE SCALE GENOMIC DNA]</scope>
    <source>
        <strain evidence="9 10">DSM 1112</strain>
    </source>
</reference>
<dbReference type="InterPro" id="IPR036097">
    <property type="entry name" value="HisK_dim/P_sf"/>
</dbReference>
<dbReference type="SUPFAM" id="SSF47384">
    <property type="entry name" value="Homodimeric domain of signal transducing histidine kinase"/>
    <property type="match status" value="1"/>
</dbReference>
<comment type="catalytic activity">
    <reaction evidence="1">
        <text>ATP + protein L-histidine = ADP + protein N-phospho-L-histidine.</text>
        <dbReference type="EC" id="2.7.13.3"/>
    </reaction>
</comment>
<gene>
    <name evidence="9" type="ORF">QO002_003066</name>
</gene>
<keyword evidence="5 9" id="KW-0418">Kinase</keyword>
<evidence type="ECO:0000256" key="7">
    <source>
        <dbReference type="ARBA" id="ARBA00023012"/>
    </source>
</evidence>
<dbReference type="Pfam" id="PF00512">
    <property type="entry name" value="HisKA"/>
    <property type="match status" value="1"/>
</dbReference>
<dbReference type="InterPro" id="IPR003018">
    <property type="entry name" value="GAF"/>
</dbReference>
<dbReference type="SUPFAM" id="SSF55781">
    <property type="entry name" value="GAF domain-like"/>
    <property type="match status" value="1"/>
</dbReference>
<accession>A0ABU0BRP4</accession>
<dbReference type="SMART" id="SM00388">
    <property type="entry name" value="HisKA"/>
    <property type="match status" value="1"/>
</dbReference>
<evidence type="ECO:0000256" key="6">
    <source>
        <dbReference type="ARBA" id="ARBA00022840"/>
    </source>
</evidence>
<dbReference type="InterPro" id="IPR029016">
    <property type="entry name" value="GAF-like_dom_sf"/>
</dbReference>
<keyword evidence="3" id="KW-0808">Transferase</keyword>
<dbReference type="PANTHER" id="PTHR42878:SF7">
    <property type="entry name" value="SENSOR HISTIDINE KINASE GLRK"/>
    <property type="match status" value="1"/>
</dbReference>
<dbReference type="PANTHER" id="PTHR42878">
    <property type="entry name" value="TWO-COMPONENT HISTIDINE KINASE"/>
    <property type="match status" value="1"/>
</dbReference>
<evidence type="ECO:0000256" key="5">
    <source>
        <dbReference type="ARBA" id="ARBA00022777"/>
    </source>
</evidence>
<dbReference type="InterPro" id="IPR050351">
    <property type="entry name" value="BphY/WalK/GraS-like"/>
</dbReference>
<dbReference type="PROSITE" id="PS50109">
    <property type="entry name" value="HIS_KIN"/>
    <property type="match status" value="1"/>
</dbReference>
<dbReference type="SUPFAM" id="SSF55874">
    <property type="entry name" value="ATPase domain of HSP90 chaperone/DNA topoisomerase II/histidine kinase"/>
    <property type="match status" value="1"/>
</dbReference>
<keyword evidence="10" id="KW-1185">Reference proteome</keyword>
<dbReference type="InterPro" id="IPR005467">
    <property type="entry name" value="His_kinase_dom"/>
</dbReference>
<evidence type="ECO:0000256" key="3">
    <source>
        <dbReference type="ARBA" id="ARBA00022679"/>
    </source>
</evidence>